<evidence type="ECO:0000313" key="2">
    <source>
        <dbReference type="Proteomes" id="UP000478052"/>
    </source>
</evidence>
<evidence type="ECO:0000313" key="1">
    <source>
        <dbReference type="EMBL" id="KAF0730699.1"/>
    </source>
</evidence>
<proteinExistence type="predicted"/>
<protein>
    <submittedName>
        <fullName evidence="1">Uncharacterized protein</fullName>
    </submittedName>
</protein>
<dbReference type="EMBL" id="VUJU01008444">
    <property type="protein sequence ID" value="KAF0730699.1"/>
    <property type="molecule type" value="Genomic_DNA"/>
</dbReference>
<gene>
    <name evidence="1" type="ORF">FWK35_00028733</name>
</gene>
<organism evidence="1 2">
    <name type="scientific">Aphis craccivora</name>
    <name type="common">Cowpea aphid</name>
    <dbReference type="NCBI Taxonomy" id="307492"/>
    <lineage>
        <taxon>Eukaryota</taxon>
        <taxon>Metazoa</taxon>
        <taxon>Ecdysozoa</taxon>
        <taxon>Arthropoda</taxon>
        <taxon>Hexapoda</taxon>
        <taxon>Insecta</taxon>
        <taxon>Pterygota</taxon>
        <taxon>Neoptera</taxon>
        <taxon>Paraneoptera</taxon>
        <taxon>Hemiptera</taxon>
        <taxon>Sternorrhyncha</taxon>
        <taxon>Aphidomorpha</taxon>
        <taxon>Aphidoidea</taxon>
        <taxon>Aphididae</taxon>
        <taxon>Aphidini</taxon>
        <taxon>Aphis</taxon>
        <taxon>Aphis</taxon>
    </lineage>
</organism>
<sequence length="11" mass="1381">MEKKAMEDQDR</sequence>
<feature type="non-terminal residue" evidence="1">
    <location>
        <position position="11"/>
    </location>
</feature>
<dbReference type="Proteomes" id="UP000478052">
    <property type="component" value="Unassembled WGS sequence"/>
</dbReference>
<comment type="caution">
    <text evidence="1">The sequence shown here is derived from an EMBL/GenBank/DDBJ whole genome shotgun (WGS) entry which is preliminary data.</text>
</comment>
<name>A0A6G0WTC6_APHCR</name>
<accession>A0A6G0WTC6</accession>
<reference evidence="1 2" key="1">
    <citation type="submission" date="2019-08" db="EMBL/GenBank/DDBJ databases">
        <title>Whole genome of Aphis craccivora.</title>
        <authorList>
            <person name="Voronova N.V."/>
            <person name="Shulinski R.S."/>
            <person name="Bandarenka Y.V."/>
            <person name="Zhorov D.G."/>
            <person name="Warner D."/>
        </authorList>
    </citation>
    <scope>NUCLEOTIDE SEQUENCE [LARGE SCALE GENOMIC DNA]</scope>
    <source>
        <strain evidence="1">180601</strain>
        <tissue evidence="1">Whole Body</tissue>
    </source>
</reference>
<keyword evidence="2" id="KW-1185">Reference proteome</keyword>